<keyword evidence="1" id="KW-0472">Membrane</keyword>
<feature type="transmembrane region" description="Helical" evidence="1">
    <location>
        <begin position="67"/>
        <end position="85"/>
    </location>
</feature>
<keyword evidence="1" id="KW-1133">Transmembrane helix</keyword>
<evidence type="ECO:0000313" key="3">
    <source>
        <dbReference type="Proteomes" id="UP000319514"/>
    </source>
</evidence>
<feature type="transmembrane region" description="Helical" evidence="1">
    <location>
        <begin position="91"/>
        <end position="110"/>
    </location>
</feature>
<feature type="transmembrane region" description="Helical" evidence="1">
    <location>
        <begin position="117"/>
        <end position="134"/>
    </location>
</feature>
<comment type="caution">
    <text evidence="2">The sequence shown here is derived from an EMBL/GenBank/DDBJ whole genome shotgun (WGS) entry which is preliminary data.</text>
</comment>
<dbReference type="EMBL" id="VFOQ01000001">
    <property type="protein sequence ID" value="TQL59421.1"/>
    <property type="molecule type" value="Genomic_DNA"/>
</dbReference>
<sequence length="443" mass="47619">MCTALGVRAVSDPSPWLHLRVAKALMDGQRFGSPDPWSPFTSRAFLPTEWLPSVVAELGYQVAGLPFLAWLRCLGILALLLATTWSVRGVAGRTVSLLCAGAAVAGAWPGLTERPQLVSFVLLALTVGAWWRSAADLRPRWWLVPLTFLWACSHGLWVIGIGVGIPVVLGLALDRRLDRRQALRLLAVPALSALAAAVTPLGPQLLLTPLTYRANGSEFVQEWQATSPREPHAALVLLVIGAVVVLWARSGRRPGWWQVLLAVAAVAATLAMNRLVPVGAVLAAPLLADALQQRTGRRPEPARPAEWRGLASLVLAALVVAAPVAAHVAQQPTRVPLGLASQLHGIPAGSVVLEDDDLSGWLLWSQPQLVPVVDIRSEVYSATWLHRYVAATTAAPGWREFVRDTGARYAVLRTDSPLTGALAARLGWRTLGRDRGYTLLEAP</sequence>
<name>A0A542ZGG5_9MICO</name>
<evidence type="ECO:0000313" key="2">
    <source>
        <dbReference type="EMBL" id="TQL59421.1"/>
    </source>
</evidence>
<evidence type="ECO:0000256" key="1">
    <source>
        <dbReference type="SAM" id="Phobius"/>
    </source>
</evidence>
<feature type="transmembrane region" description="Helical" evidence="1">
    <location>
        <begin position="185"/>
        <end position="212"/>
    </location>
</feature>
<protein>
    <recommendedName>
        <fullName evidence="4">Dolichyl-phosphate-mannose-protein mannosyltransferase</fullName>
    </recommendedName>
</protein>
<gene>
    <name evidence="2" type="ORF">FB474_0775</name>
</gene>
<feature type="transmembrane region" description="Helical" evidence="1">
    <location>
        <begin position="232"/>
        <end position="248"/>
    </location>
</feature>
<keyword evidence="3" id="KW-1185">Reference proteome</keyword>
<dbReference type="AlphaFoldDB" id="A0A542ZGG5"/>
<organism evidence="2 3">
    <name type="scientific">Oryzihumus leptocrescens</name>
    <dbReference type="NCBI Taxonomy" id="297536"/>
    <lineage>
        <taxon>Bacteria</taxon>
        <taxon>Bacillati</taxon>
        <taxon>Actinomycetota</taxon>
        <taxon>Actinomycetes</taxon>
        <taxon>Micrococcales</taxon>
        <taxon>Intrasporangiaceae</taxon>
        <taxon>Oryzihumus</taxon>
    </lineage>
</organism>
<feature type="transmembrane region" description="Helical" evidence="1">
    <location>
        <begin position="260"/>
        <end position="287"/>
    </location>
</feature>
<keyword evidence="1" id="KW-0812">Transmembrane</keyword>
<proteinExistence type="predicted"/>
<dbReference type="Proteomes" id="UP000319514">
    <property type="component" value="Unassembled WGS sequence"/>
</dbReference>
<reference evidence="2 3" key="1">
    <citation type="submission" date="2019-06" db="EMBL/GenBank/DDBJ databases">
        <title>Sequencing the genomes of 1000 actinobacteria strains.</title>
        <authorList>
            <person name="Klenk H.-P."/>
        </authorList>
    </citation>
    <scope>NUCLEOTIDE SEQUENCE [LARGE SCALE GENOMIC DNA]</scope>
    <source>
        <strain evidence="2 3">DSM 18082</strain>
    </source>
</reference>
<accession>A0A542ZGG5</accession>
<feature type="transmembrane region" description="Helical" evidence="1">
    <location>
        <begin position="154"/>
        <end position="173"/>
    </location>
</feature>
<evidence type="ECO:0008006" key="4">
    <source>
        <dbReference type="Google" id="ProtNLM"/>
    </source>
</evidence>